<proteinExistence type="predicted"/>
<reference evidence="1 2" key="1">
    <citation type="journal article" date="2018" name="BMC Genomics">
        <title>The genome of Naegleria lovaniensis, the basis for a comparative approach to unravel pathogenicity factors of the human pathogenic amoeba N. fowleri.</title>
        <authorList>
            <person name="Liechti N."/>
            <person name="Schurch N."/>
            <person name="Bruggmann R."/>
            <person name="Wittwer M."/>
        </authorList>
    </citation>
    <scope>NUCLEOTIDE SEQUENCE [LARGE SCALE GENOMIC DNA]</scope>
    <source>
        <strain evidence="1 2">ATCC 30569</strain>
    </source>
</reference>
<keyword evidence="2" id="KW-1185">Reference proteome</keyword>
<protein>
    <submittedName>
        <fullName evidence="1">Uncharacterized protein</fullName>
    </submittedName>
</protein>
<organism evidence="1 2">
    <name type="scientific">Naegleria lovaniensis</name>
    <name type="common">Amoeba</name>
    <dbReference type="NCBI Taxonomy" id="51637"/>
    <lineage>
        <taxon>Eukaryota</taxon>
        <taxon>Discoba</taxon>
        <taxon>Heterolobosea</taxon>
        <taxon>Tetramitia</taxon>
        <taxon>Eutetramitia</taxon>
        <taxon>Vahlkampfiidae</taxon>
        <taxon>Naegleria</taxon>
    </lineage>
</organism>
<gene>
    <name evidence="1" type="ORF">C9374_002626</name>
</gene>
<dbReference type="EMBL" id="PYSW02000016">
    <property type="protein sequence ID" value="KAG2386180.1"/>
    <property type="molecule type" value="Genomic_DNA"/>
</dbReference>
<dbReference type="GeneID" id="68095081"/>
<dbReference type="RefSeq" id="XP_044550172.1">
    <property type="nucleotide sequence ID" value="XM_044692064.1"/>
</dbReference>
<dbReference type="SUPFAM" id="SSF63825">
    <property type="entry name" value="YWTD domain"/>
    <property type="match status" value="1"/>
</dbReference>
<name>A0AA88GNT8_NAELO</name>
<dbReference type="AlphaFoldDB" id="A0AA88GNT8"/>
<accession>A0AA88GNT8</accession>
<evidence type="ECO:0000313" key="1">
    <source>
        <dbReference type="EMBL" id="KAG2386180.1"/>
    </source>
</evidence>
<dbReference type="Proteomes" id="UP000816034">
    <property type="component" value="Unassembled WGS sequence"/>
</dbReference>
<sequence>MQLYLFNPVNAFPLPVGPPFSQDLQLETGYQVADIDPRNQLFYIVALRNDSKVLKEELLGLSLTNGQIVKRSILHTIFGRTQYLNVNPLNGDVFVICNLTPNIHLFSLLKISFKGDQSNITILNHGFSGIGSNNGLSAFDFKNNVLVISISLNPEEHPSLVALDVTTGQILKTDPNKGLMST</sequence>
<evidence type="ECO:0000313" key="2">
    <source>
        <dbReference type="Proteomes" id="UP000816034"/>
    </source>
</evidence>
<comment type="caution">
    <text evidence="1">The sequence shown here is derived from an EMBL/GenBank/DDBJ whole genome shotgun (WGS) entry which is preliminary data.</text>
</comment>